<dbReference type="InterPro" id="IPR053866">
    <property type="entry name" value="PhyR_sigma2"/>
</dbReference>
<keyword evidence="2" id="KW-0805">Transcription regulation</keyword>
<dbReference type="Pfam" id="PF22029">
    <property type="entry name" value="PhyR_sigma2"/>
    <property type="match status" value="1"/>
</dbReference>
<keyword evidence="4" id="KW-0804">Transcription</keyword>
<name>A0ABW3UBJ1_9GAMM</name>
<evidence type="ECO:0000256" key="3">
    <source>
        <dbReference type="ARBA" id="ARBA00023082"/>
    </source>
</evidence>
<evidence type="ECO:0000313" key="8">
    <source>
        <dbReference type="Proteomes" id="UP001597264"/>
    </source>
</evidence>
<proteinExistence type="inferred from homology"/>
<sequence>MNFEQNVCKQIPHLRRYAQSLTNDSVAAEDLVQDCLERALRKRLLWRRSGNVRAWLFRMLYRIFLNHRSSAATRREVSSTNPGEDLHVTADHDAQLLCRDAASAIERLPVEQRAALMLIVLENPSYEEAADILGIKVGTLRSRLSRAREFVREYCQPADRAPRTASAVSGSEGAMLRRVK</sequence>
<dbReference type="SUPFAM" id="SSF88946">
    <property type="entry name" value="Sigma2 domain of RNA polymerase sigma factors"/>
    <property type="match status" value="1"/>
</dbReference>
<dbReference type="PANTHER" id="PTHR43133">
    <property type="entry name" value="RNA POLYMERASE ECF-TYPE SIGMA FACTO"/>
    <property type="match status" value="1"/>
</dbReference>
<dbReference type="InterPro" id="IPR014284">
    <property type="entry name" value="RNA_pol_sigma-70_dom"/>
</dbReference>
<organism evidence="7 8">
    <name type="scientific">Microbulbifer celer</name>
    <dbReference type="NCBI Taxonomy" id="435905"/>
    <lineage>
        <taxon>Bacteria</taxon>
        <taxon>Pseudomonadati</taxon>
        <taxon>Pseudomonadota</taxon>
        <taxon>Gammaproteobacteria</taxon>
        <taxon>Cellvibrionales</taxon>
        <taxon>Microbulbiferaceae</taxon>
        <taxon>Microbulbifer</taxon>
    </lineage>
</organism>
<feature type="domain" description="RNA polymerase sigma factor 70 region 4 type 2" evidence="5">
    <location>
        <begin position="102"/>
        <end position="149"/>
    </location>
</feature>
<comment type="caution">
    <text evidence="7">The sequence shown here is derived from an EMBL/GenBank/DDBJ whole genome shotgun (WGS) entry which is preliminary data.</text>
</comment>
<dbReference type="InterPro" id="IPR036388">
    <property type="entry name" value="WH-like_DNA-bd_sf"/>
</dbReference>
<dbReference type="InterPro" id="IPR013325">
    <property type="entry name" value="RNA_pol_sigma_r2"/>
</dbReference>
<evidence type="ECO:0000259" key="5">
    <source>
        <dbReference type="Pfam" id="PF08281"/>
    </source>
</evidence>
<dbReference type="InterPro" id="IPR013249">
    <property type="entry name" value="RNA_pol_sigma70_r4_t2"/>
</dbReference>
<dbReference type="SUPFAM" id="SSF88659">
    <property type="entry name" value="Sigma3 and sigma4 domains of RNA polymerase sigma factors"/>
    <property type="match status" value="1"/>
</dbReference>
<dbReference type="RefSeq" id="WP_230437339.1">
    <property type="nucleotide sequence ID" value="NZ_CP087715.1"/>
</dbReference>
<evidence type="ECO:0000256" key="2">
    <source>
        <dbReference type="ARBA" id="ARBA00023015"/>
    </source>
</evidence>
<dbReference type="PANTHER" id="PTHR43133:SF25">
    <property type="entry name" value="RNA POLYMERASE SIGMA FACTOR RFAY-RELATED"/>
    <property type="match status" value="1"/>
</dbReference>
<protein>
    <submittedName>
        <fullName evidence="7">RNA polymerase sigma factor</fullName>
    </submittedName>
</protein>
<dbReference type="Gene3D" id="1.10.1740.10">
    <property type="match status" value="1"/>
</dbReference>
<dbReference type="CDD" id="cd06171">
    <property type="entry name" value="Sigma70_r4"/>
    <property type="match status" value="1"/>
</dbReference>
<evidence type="ECO:0000256" key="1">
    <source>
        <dbReference type="ARBA" id="ARBA00010641"/>
    </source>
</evidence>
<dbReference type="Gene3D" id="1.10.10.10">
    <property type="entry name" value="Winged helix-like DNA-binding domain superfamily/Winged helix DNA-binding domain"/>
    <property type="match status" value="1"/>
</dbReference>
<comment type="similarity">
    <text evidence="1">Belongs to the sigma-70 factor family. ECF subfamily.</text>
</comment>
<reference evidence="8" key="1">
    <citation type="journal article" date="2019" name="Int. J. Syst. Evol. Microbiol.">
        <title>The Global Catalogue of Microorganisms (GCM) 10K type strain sequencing project: providing services to taxonomists for standard genome sequencing and annotation.</title>
        <authorList>
            <consortium name="The Broad Institute Genomics Platform"/>
            <consortium name="The Broad Institute Genome Sequencing Center for Infectious Disease"/>
            <person name="Wu L."/>
            <person name="Ma J."/>
        </authorList>
    </citation>
    <scope>NUCLEOTIDE SEQUENCE [LARGE SCALE GENOMIC DNA]</scope>
    <source>
        <strain evidence="8">CCUG 54356</strain>
    </source>
</reference>
<keyword evidence="3" id="KW-0731">Sigma factor</keyword>
<dbReference type="EMBL" id="JBHTLR010000011">
    <property type="protein sequence ID" value="MFD1217246.1"/>
    <property type="molecule type" value="Genomic_DNA"/>
</dbReference>
<evidence type="ECO:0000256" key="4">
    <source>
        <dbReference type="ARBA" id="ARBA00023163"/>
    </source>
</evidence>
<dbReference type="Pfam" id="PF08281">
    <property type="entry name" value="Sigma70_r4_2"/>
    <property type="match status" value="1"/>
</dbReference>
<dbReference type="InterPro" id="IPR039425">
    <property type="entry name" value="RNA_pol_sigma-70-like"/>
</dbReference>
<keyword evidence="8" id="KW-1185">Reference proteome</keyword>
<gene>
    <name evidence="7" type="ORF">ACFQ2X_11605</name>
</gene>
<dbReference type="InterPro" id="IPR013324">
    <property type="entry name" value="RNA_pol_sigma_r3/r4-like"/>
</dbReference>
<feature type="domain" description="PhyR sigma2" evidence="6">
    <location>
        <begin position="9"/>
        <end position="60"/>
    </location>
</feature>
<accession>A0ABW3UBJ1</accession>
<dbReference type="Proteomes" id="UP001597264">
    <property type="component" value="Unassembled WGS sequence"/>
</dbReference>
<evidence type="ECO:0000259" key="6">
    <source>
        <dbReference type="Pfam" id="PF22029"/>
    </source>
</evidence>
<evidence type="ECO:0000313" key="7">
    <source>
        <dbReference type="EMBL" id="MFD1217246.1"/>
    </source>
</evidence>
<dbReference type="NCBIfam" id="TIGR02937">
    <property type="entry name" value="sigma70-ECF"/>
    <property type="match status" value="1"/>
</dbReference>